<dbReference type="AlphaFoldDB" id="A0A0N4ZQZ8"/>
<dbReference type="WBParaSite" id="PTRK_0001093800.1">
    <property type="protein sequence ID" value="PTRK_0001093800.1"/>
    <property type="gene ID" value="PTRK_0001093800"/>
</dbReference>
<reference evidence="4" key="1">
    <citation type="submission" date="2017-02" db="UniProtKB">
        <authorList>
            <consortium name="WormBaseParasite"/>
        </authorList>
    </citation>
    <scope>IDENTIFICATION</scope>
</reference>
<accession>A0A0N4ZQZ8</accession>
<dbReference type="SUPFAM" id="SSF50965">
    <property type="entry name" value="Galactose oxidase, central domain"/>
    <property type="match status" value="2"/>
</dbReference>
<keyword evidence="3" id="KW-1185">Reference proteome</keyword>
<name>A0A0N4ZQZ8_PARTI</name>
<evidence type="ECO:0000256" key="2">
    <source>
        <dbReference type="ARBA" id="ARBA00022737"/>
    </source>
</evidence>
<proteinExistence type="predicted"/>
<protein>
    <submittedName>
        <fullName evidence="4">BACK domain-containing protein</fullName>
    </submittedName>
</protein>
<dbReference type="Proteomes" id="UP000038045">
    <property type="component" value="Unplaced"/>
</dbReference>
<evidence type="ECO:0000313" key="3">
    <source>
        <dbReference type="Proteomes" id="UP000038045"/>
    </source>
</evidence>
<keyword evidence="1" id="KW-0880">Kelch repeat</keyword>
<dbReference type="PANTHER" id="PTHR46260">
    <property type="entry name" value="RING-TYPE DOMAIN-CONTAINING PROTEIN"/>
    <property type="match status" value="1"/>
</dbReference>
<dbReference type="InterPro" id="IPR015915">
    <property type="entry name" value="Kelch-typ_b-propeller"/>
</dbReference>
<dbReference type="InterPro" id="IPR051746">
    <property type="entry name" value="Kelch_domain_containing_8"/>
</dbReference>
<organism evidence="3 4">
    <name type="scientific">Parastrongyloides trichosuri</name>
    <name type="common">Possum-specific nematode worm</name>
    <dbReference type="NCBI Taxonomy" id="131310"/>
    <lineage>
        <taxon>Eukaryota</taxon>
        <taxon>Metazoa</taxon>
        <taxon>Ecdysozoa</taxon>
        <taxon>Nematoda</taxon>
        <taxon>Chromadorea</taxon>
        <taxon>Rhabditida</taxon>
        <taxon>Tylenchina</taxon>
        <taxon>Panagrolaimomorpha</taxon>
        <taxon>Strongyloidoidea</taxon>
        <taxon>Strongyloididae</taxon>
        <taxon>Parastrongyloides</taxon>
    </lineage>
</organism>
<dbReference type="PANTHER" id="PTHR46260:SF3">
    <property type="entry name" value="RING-TYPE DOMAIN-CONTAINING PROTEIN"/>
    <property type="match status" value="1"/>
</dbReference>
<evidence type="ECO:0000313" key="4">
    <source>
        <dbReference type="WBParaSite" id="PTRK_0001093800.1"/>
    </source>
</evidence>
<dbReference type="Gene3D" id="2.120.10.80">
    <property type="entry name" value="Kelch-type beta propeller"/>
    <property type="match status" value="2"/>
</dbReference>
<evidence type="ECO:0000256" key="1">
    <source>
        <dbReference type="ARBA" id="ARBA00022441"/>
    </source>
</evidence>
<dbReference type="InterPro" id="IPR011043">
    <property type="entry name" value="Gal_Oxase/kelch_b-propeller"/>
</dbReference>
<sequence>MKHNGTNRNVTNETHQLGKYKISSMLKDFINVYNPKTFHDVSYKKMKITSSSEYEDEETTKRNYALKISDEIQKYIQTYNEYPDDFLPLDMDVLKALFPKRFYKSLNHEQWVSFLVKRCSYQVKENKKPLDETVLELIDALDIDDLSIEFIIKMLFQDDIINSCEEGIIKLFLNVTKSYSKKYNLPQTDVEKLPLNVDSVEDLTKELKGLTIERYNDGLEVVDDSPEVLFSKRIKQVGDYVYIFGGMDNNNEGLKEILRWNITESHVTISKEFVDSLSLYGGECFYYKNNNCIYLFGGYEDSSKGKRIPSTAIRKYDIEEETLTYERLHLKRSRFNFFANPLPRSVLLIGGYNLENDICTKMEWIVDEKNGFVLRDLELEVKYFKYDAIRRGVVCGGNVYVIGRRFDDIYLVHFDPKQREEEWEEIKIEDLYLDSNLIRYNEKIICTGGTNKDGIVQKTAFMINIYTHEIEYFHDLEHKRRNHGSFIFNESLYIFGGSDEENLSVERLNLQFPSKWLQIPFKDSPNRHSFAYAVLF</sequence>
<keyword evidence="2" id="KW-0677">Repeat</keyword>